<dbReference type="InterPro" id="IPR009057">
    <property type="entry name" value="Homeodomain-like_sf"/>
</dbReference>
<sequence length="77" mass="8654">MIEQITANPNILGGKPIIRGTRISVEFILDLLASDISEEEILEDYPHLTKEDIHACLRYAARSCKNEIYVELEPVAA</sequence>
<accession>A0A8J6T7V9</accession>
<organism evidence="1 2">
    <name type="scientific">Candidatus Desulfaltia bathyphila</name>
    <dbReference type="NCBI Taxonomy" id="2841697"/>
    <lineage>
        <taxon>Bacteria</taxon>
        <taxon>Pseudomonadati</taxon>
        <taxon>Thermodesulfobacteriota</taxon>
        <taxon>Desulfobacteria</taxon>
        <taxon>Desulfobacterales</taxon>
        <taxon>Desulfobacterales incertae sedis</taxon>
        <taxon>Candidatus Desulfaltia</taxon>
    </lineage>
</organism>
<dbReference type="EMBL" id="JACNLL010000047">
    <property type="protein sequence ID" value="MBC8199364.1"/>
    <property type="molecule type" value="Genomic_DNA"/>
</dbReference>
<reference evidence="1 2" key="1">
    <citation type="submission" date="2020-08" db="EMBL/GenBank/DDBJ databases">
        <title>Bridging the membrane lipid divide: bacteria of the FCB group superphylum have the potential to synthesize archaeal ether lipids.</title>
        <authorList>
            <person name="Villanueva L."/>
            <person name="Von Meijenfeldt F.A.B."/>
            <person name="Westbye A.B."/>
            <person name="Yadav S."/>
            <person name="Hopmans E.C."/>
            <person name="Dutilh B.E."/>
            <person name="Sinninghe Damste J.S."/>
        </authorList>
    </citation>
    <scope>NUCLEOTIDE SEQUENCE [LARGE SCALE GENOMIC DNA]</scope>
    <source>
        <strain evidence="1">NIOZ-UU82</strain>
    </source>
</reference>
<dbReference type="InterPro" id="IPR007367">
    <property type="entry name" value="DUF433"/>
</dbReference>
<dbReference type="Proteomes" id="UP000603545">
    <property type="component" value="Unassembled WGS sequence"/>
</dbReference>
<dbReference type="PANTHER" id="PTHR34849:SF3">
    <property type="entry name" value="SSR2962 PROTEIN"/>
    <property type="match status" value="1"/>
</dbReference>
<dbReference type="Gene3D" id="1.10.10.10">
    <property type="entry name" value="Winged helix-like DNA-binding domain superfamily/Winged helix DNA-binding domain"/>
    <property type="match status" value="1"/>
</dbReference>
<dbReference type="Pfam" id="PF04255">
    <property type="entry name" value="DUF433"/>
    <property type="match status" value="1"/>
</dbReference>
<dbReference type="PANTHER" id="PTHR34849">
    <property type="entry name" value="SSL5025 PROTEIN"/>
    <property type="match status" value="1"/>
</dbReference>
<protein>
    <submittedName>
        <fullName evidence="1">DUF433 domain-containing protein</fullName>
    </submittedName>
</protein>
<dbReference type="SUPFAM" id="SSF46689">
    <property type="entry name" value="Homeodomain-like"/>
    <property type="match status" value="1"/>
</dbReference>
<comment type="caution">
    <text evidence="1">The sequence shown here is derived from an EMBL/GenBank/DDBJ whole genome shotgun (WGS) entry which is preliminary data.</text>
</comment>
<dbReference type="AlphaFoldDB" id="A0A8J6T7V9"/>
<evidence type="ECO:0000313" key="1">
    <source>
        <dbReference type="EMBL" id="MBC8199364.1"/>
    </source>
</evidence>
<dbReference type="InterPro" id="IPR036388">
    <property type="entry name" value="WH-like_DNA-bd_sf"/>
</dbReference>
<proteinExistence type="predicted"/>
<gene>
    <name evidence="1" type="ORF">H8E80_04870</name>
</gene>
<name>A0A8J6T7V9_9BACT</name>
<evidence type="ECO:0000313" key="2">
    <source>
        <dbReference type="Proteomes" id="UP000603545"/>
    </source>
</evidence>